<evidence type="ECO:0000313" key="2">
    <source>
        <dbReference type="EMBL" id="CAG1996349.1"/>
    </source>
</evidence>
<reference evidence="2" key="1">
    <citation type="submission" date="2021-03" db="EMBL/GenBank/DDBJ databases">
        <authorList>
            <person name="Alouane T."/>
            <person name="Langin T."/>
            <person name="Bonhomme L."/>
        </authorList>
    </citation>
    <scope>NUCLEOTIDE SEQUENCE</scope>
    <source>
        <strain evidence="2">MDC_Fg202</strain>
    </source>
</reference>
<dbReference type="Proteomes" id="UP000746612">
    <property type="component" value="Unassembled WGS sequence"/>
</dbReference>
<comment type="caution">
    <text evidence="2">The sequence shown here is derived from an EMBL/GenBank/DDBJ whole genome shotgun (WGS) entry which is preliminary data.</text>
</comment>
<protein>
    <submittedName>
        <fullName evidence="2">Uncharacterized protein</fullName>
    </submittedName>
</protein>
<keyword evidence="1" id="KW-0472">Membrane</keyword>
<evidence type="ECO:0000313" key="3">
    <source>
        <dbReference type="Proteomes" id="UP000746612"/>
    </source>
</evidence>
<dbReference type="EMBL" id="CAJPIJ010000159">
    <property type="protein sequence ID" value="CAG1996349.1"/>
    <property type="molecule type" value="Genomic_DNA"/>
</dbReference>
<dbReference type="AlphaFoldDB" id="A0A9N8RJ00"/>
<accession>A0A9N8RJ00</accession>
<organism evidence="2 3">
    <name type="scientific">Gibberella zeae</name>
    <name type="common">Wheat head blight fungus</name>
    <name type="synonym">Fusarium graminearum</name>
    <dbReference type="NCBI Taxonomy" id="5518"/>
    <lineage>
        <taxon>Eukaryota</taxon>
        <taxon>Fungi</taxon>
        <taxon>Dikarya</taxon>
        <taxon>Ascomycota</taxon>
        <taxon>Pezizomycotina</taxon>
        <taxon>Sordariomycetes</taxon>
        <taxon>Hypocreomycetidae</taxon>
        <taxon>Hypocreales</taxon>
        <taxon>Nectriaceae</taxon>
        <taxon>Fusarium</taxon>
    </lineage>
</organism>
<keyword evidence="1" id="KW-0812">Transmembrane</keyword>
<feature type="transmembrane region" description="Helical" evidence="1">
    <location>
        <begin position="66"/>
        <end position="88"/>
    </location>
</feature>
<proteinExistence type="predicted"/>
<sequence>MTVTLVTQPATMHAFKTSDLDEVHSLSRKPHQSFTPWTFTWNTFTGLKDRHKPVDNFDNYPVDFSLFWLIIGSCLVFVFLIFFCFLAFRLAQNGTLTLAQRL</sequence>
<name>A0A9N8RJ00_GIBZA</name>
<keyword evidence="1" id="KW-1133">Transmembrane helix</keyword>
<gene>
    <name evidence="2" type="ORF">MDCFG202_LOCUS409314</name>
</gene>
<evidence type="ECO:0000256" key="1">
    <source>
        <dbReference type="SAM" id="Phobius"/>
    </source>
</evidence>